<keyword evidence="3" id="KW-0812">Transmembrane</keyword>
<protein>
    <submittedName>
        <fullName evidence="5">Uncharacterized protein LOC108670316</fullName>
    </submittedName>
</protein>
<accession>A0A8B7NHZ7</accession>
<feature type="region of interest" description="Disordered" evidence="2">
    <location>
        <begin position="553"/>
        <end position="589"/>
    </location>
</feature>
<feature type="compositionally biased region" description="Basic residues" evidence="2">
    <location>
        <begin position="53"/>
        <end position="62"/>
    </location>
</feature>
<feature type="compositionally biased region" description="Polar residues" evidence="2">
    <location>
        <begin position="40"/>
        <end position="50"/>
    </location>
</feature>
<feature type="compositionally biased region" description="Basic and acidic residues" evidence="2">
    <location>
        <begin position="63"/>
        <end position="74"/>
    </location>
</feature>
<evidence type="ECO:0000256" key="3">
    <source>
        <dbReference type="SAM" id="Phobius"/>
    </source>
</evidence>
<feature type="transmembrane region" description="Helical" evidence="3">
    <location>
        <begin position="115"/>
        <end position="141"/>
    </location>
</feature>
<dbReference type="OrthoDB" id="10009315at2759"/>
<keyword evidence="4" id="KW-1185">Reference proteome</keyword>
<keyword evidence="3" id="KW-0472">Membrane</keyword>
<evidence type="ECO:0000256" key="2">
    <source>
        <dbReference type="SAM" id="MobiDB-lite"/>
    </source>
</evidence>
<dbReference type="KEGG" id="hazt:108670316"/>
<feature type="compositionally biased region" description="Low complexity" evidence="2">
    <location>
        <begin position="437"/>
        <end position="450"/>
    </location>
</feature>
<reference evidence="5" key="1">
    <citation type="submission" date="2025-08" db="UniProtKB">
        <authorList>
            <consortium name="RefSeq"/>
        </authorList>
    </citation>
    <scope>IDENTIFICATION</scope>
    <source>
        <tissue evidence="5">Whole organism</tissue>
    </source>
</reference>
<name>A0A8B7NHZ7_HYAAZ</name>
<dbReference type="RefSeq" id="XP_018013267.1">
    <property type="nucleotide sequence ID" value="XM_018157778.2"/>
</dbReference>
<evidence type="ECO:0000256" key="1">
    <source>
        <dbReference type="SAM" id="Coils"/>
    </source>
</evidence>
<dbReference type="Gene3D" id="1.10.287.1490">
    <property type="match status" value="1"/>
</dbReference>
<organism evidence="4 5">
    <name type="scientific">Hyalella azteca</name>
    <name type="common">Amphipod</name>
    <dbReference type="NCBI Taxonomy" id="294128"/>
    <lineage>
        <taxon>Eukaryota</taxon>
        <taxon>Metazoa</taxon>
        <taxon>Ecdysozoa</taxon>
        <taxon>Arthropoda</taxon>
        <taxon>Crustacea</taxon>
        <taxon>Multicrustacea</taxon>
        <taxon>Malacostraca</taxon>
        <taxon>Eumalacostraca</taxon>
        <taxon>Peracarida</taxon>
        <taxon>Amphipoda</taxon>
        <taxon>Senticaudata</taxon>
        <taxon>Talitrida</taxon>
        <taxon>Talitroidea</taxon>
        <taxon>Hyalellidae</taxon>
        <taxon>Hyalella</taxon>
    </lineage>
</organism>
<keyword evidence="3" id="KW-1133">Transmembrane helix</keyword>
<keyword evidence="1" id="KW-0175">Coiled coil</keyword>
<feature type="coiled-coil region" evidence="1">
    <location>
        <begin position="364"/>
        <end position="394"/>
    </location>
</feature>
<evidence type="ECO:0000313" key="5">
    <source>
        <dbReference type="RefSeq" id="XP_018013267.1"/>
    </source>
</evidence>
<feature type="compositionally biased region" description="Polar residues" evidence="2">
    <location>
        <begin position="79"/>
        <end position="91"/>
    </location>
</feature>
<gene>
    <name evidence="5" type="primary">LOC108670316</name>
</gene>
<sequence>MSMEDKILGSGMHNSVSSGATGISTQPPSLLGSPIHSAPNLPTNSITLPSTPHFHKKSRKKRKELDALVPEEKIRRKSSLGSAGASCSFNGDSDDTEGGRLGLLPKSSSANSTNLGVWSFVPGVFAIVLVVGTAVMAMAALRLLMVTRRDMETLTRRLGSVEARSSELPARFHEAHVRLQALQRNTSALWDAAQAFRDALDTHASKVDKLQVEVSSLQSSVQASPLLSSVPQDVQALQVSVASFGSTLQDLQSALRAGKADQSTAHSDLQLVKAAVSALQEATTLPSEAGGGPVGAAVTALQRHLQALEASFQTALGNDTSWHTNLSGSIRQIKNQQESQDILVKNITEELHNRAPPSSSNDIVTTLRDDVKNISDEIHKLQRLNEAIDDLAQNVSVVKGVEKKLEGSQLQLASSVSSLKQQLLALQHSVSALTPLTTTTATPDNHPLTTAYSRQRRSADTAGNSDNEADLSAEYDLESEYHEYLEPEDQEYEGNLGIDEPTILEQETDMANNNEIDNGDSIRRGGMIINRNEVNGAFMNGNDNYRIGHLGNPETPVSMPATTEHETEVSRSSDAVIDKIPTSDAGTPN</sequence>
<feature type="compositionally biased region" description="Polar residues" evidence="2">
    <location>
        <begin position="12"/>
        <end position="28"/>
    </location>
</feature>
<feature type="region of interest" description="Disordered" evidence="2">
    <location>
        <begin position="437"/>
        <end position="470"/>
    </location>
</feature>
<feature type="region of interest" description="Disordered" evidence="2">
    <location>
        <begin position="1"/>
        <end position="96"/>
    </location>
</feature>
<dbReference type="AlphaFoldDB" id="A0A8B7NHZ7"/>
<dbReference type="GeneID" id="108670316"/>
<dbReference type="Proteomes" id="UP000694843">
    <property type="component" value="Unplaced"/>
</dbReference>
<evidence type="ECO:0000313" key="4">
    <source>
        <dbReference type="Proteomes" id="UP000694843"/>
    </source>
</evidence>
<proteinExistence type="predicted"/>